<dbReference type="InterPro" id="IPR006528">
    <property type="entry name" value="Phage_head_morphogenesis_dom"/>
</dbReference>
<name>A0ABM8EJ05_9BACT</name>
<evidence type="ECO:0000259" key="1">
    <source>
        <dbReference type="Pfam" id="PF04233"/>
    </source>
</evidence>
<dbReference type="Pfam" id="PF06074">
    <property type="entry name" value="Portal_Mu"/>
    <property type="match status" value="1"/>
</dbReference>
<dbReference type="EMBL" id="AP027151">
    <property type="protein sequence ID" value="BDV42430.1"/>
    <property type="molecule type" value="Genomic_DNA"/>
</dbReference>
<evidence type="ECO:0000313" key="3">
    <source>
        <dbReference type="Proteomes" id="UP001317705"/>
    </source>
</evidence>
<evidence type="ECO:0000313" key="2">
    <source>
        <dbReference type="EMBL" id="BDV42430.1"/>
    </source>
</evidence>
<gene>
    <name evidence="2" type="ORF">GURASL_13530</name>
</gene>
<proteinExistence type="predicted"/>
<dbReference type="RefSeq" id="WP_282002876.1">
    <property type="nucleotide sequence ID" value="NZ_AP027151.1"/>
</dbReference>
<keyword evidence="3" id="KW-1185">Reference proteome</keyword>
<dbReference type="Pfam" id="PF04233">
    <property type="entry name" value="Phage_Mu_F"/>
    <property type="match status" value="1"/>
</dbReference>
<sequence>MKHGLYLPDGTFMRFNEATGTSSSLSEEIAVRSRSADFFAIGNLYLPNPDPVLKAQGKDIQVYTDLMTDDRVSGSMTNRINATLALDWQIDKGKSSKSRQAKAVKDTFDKLPLNRIIESIIRHARAFGYGPHEIIWGQRDGLTVPVDIVAKPPRWFVFSQLNELRFRSRDHLMDGEELPPRKFICPTNESSYDNPYGIGLNSRCFWPVAFKKGGWRFRIQYGEKFGQVWPIGKLPRTATPEQVNDLLERLVGMIQDGCAVIPDDGSVDLKESNTKGATSDMYSGIISDANSAISTVWLGHAGAGEAQSGDKFSKDTTAITVRRDLRDADKSLVEETLNQVINWTCEVNWSTAEGAPRFSLWEEEEVDQAQAERDQSLTQSLARSGLKLTRVYYQRTYNLEEEDIEAAPAKQPSPGPVTLPPRLPAQADVPAAFAEPADVQDSADVVAQRLDEAAAPIIERWLATLKNEVDVAGNLVDLRDDLLKAANKLNLADLAVPIRDALLVSRLAGRAEILDEIAASDAGASFAEIERMHAWSMGYQFAEPVLRSALNLPFQKAVEFFRSKVSIPTEKWNDLFLDQHSQGFMIAGAIKGDLISDLRDAVDQAISAGITLAEFRRQWDQIVERHGWQYNGGRNWRTRIVYETNTRQAYNAGRWQQATDPDVLKTRPYLIYRHGDSIHPRVPHMSWDGTCLPADDPWWGTHTPQNGWGCKCKIFSGGERDVARLGDKAKRTAPNDGTYTWIDKQGRSFEIPNGIDPGFQYNPGAAAGKNKQILEDRISQLPADIATRIRAEIAQGAQQ</sequence>
<accession>A0ABM8EJ05</accession>
<feature type="domain" description="Phage head morphogenesis" evidence="1">
    <location>
        <begin position="597"/>
        <end position="714"/>
    </location>
</feature>
<protein>
    <recommendedName>
        <fullName evidence="1">Phage head morphogenesis domain-containing protein</fullName>
    </recommendedName>
</protein>
<organism evidence="2 3">
    <name type="scientific">Geotalea uraniireducens</name>
    <dbReference type="NCBI Taxonomy" id="351604"/>
    <lineage>
        <taxon>Bacteria</taxon>
        <taxon>Pseudomonadati</taxon>
        <taxon>Thermodesulfobacteriota</taxon>
        <taxon>Desulfuromonadia</taxon>
        <taxon>Geobacterales</taxon>
        <taxon>Geobacteraceae</taxon>
        <taxon>Geotalea</taxon>
    </lineage>
</organism>
<dbReference type="Proteomes" id="UP001317705">
    <property type="component" value="Chromosome"/>
</dbReference>
<reference evidence="2 3" key="1">
    <citation type="submission" date="2022-12" db="EMBL/GenBank/DDBJ databases">
        <title>Polyphasic characterization of Geotalea uranireducens NIT-SL11 newly isolated from a complex of sewage sludge and microbially reduced graphene oxide.</title>
        <authorList>
            <person name="Xie L."/>
            <person name="Yoshida N."/>
            <person name="Meng L."/>
        </authorList>
    </citation>
    <scope>NUCLEOTIDE SEQUENCE [LARGE SCALE GENOMIC DNA]</scope>
    <source>
        <strain evidence="2 3">NIT-SL11</strain>
    </source>
</reference>
<dbReference type="InterPro" id="IPR009279">
    <property type="entry name" value="Portal_Mu"/>
</dbReference>